<protein>
    <submittedName>
        <fullName evidence="2">MbtH family protein</fullName>
    </submittedName>
</protein>
<organism evidence="2 3">
    <name type="scientific">Streptomyces machairae</name>
    <dbReference type="NCBI Taxonomy" id="3134109"/>
    <lineage>
        <taxon>Bacteria</taxon>
        <taxon>Bacillati</taxon>
        <taxon>Actinomycetota</taxon>
        <taxon>Actinomycetes</taxon>
        <taxon>Kitasatosporales</taxon>
        <taxon>Streptomycetaceae</taxon>
        <taxon>Streptomyces</taxon>
    </lineage>
</organism>
<evidence type="ECO:0000259" key="1">
    <source>
        <dbReference type="SMART" id="SM00923"/>
    </source>
</evidence>
<dbReference type="Pfam" id="PF03621">
    <property type="entry name" value="MbtH"/>
    <property type="match status" value="1"/>
</dbReference>
<evidence type="ECO:0000313" key="3">
    <source>
        <dbReference type="Proteomes" id="UP001376459"/>
    </source>
</evidence>
<dbReference type="InterPro" id="IPR038020">
    <property type="entry name" value="MbtH-like_sf"/>
</dbReference>
<dbReference type="PANTHER" id="PTHR38444:SF1">
    <property type="entry name" value="ENTEROBACTIN BIOSYNTHESIS PROTEIN YBDZ"/>
    <property type="match status" value="1"/>
</dbReference>
<name>A0ABU8UVI3_9ACTN</name>
<accession>A0ABU8UVI3</accession>
<dbReference type="Gene3D" id="3.90.820.10">
    <property type="entry name" value="Structural Genomics, Unknown Function 30-nov-00 1gh9 Mol_id"/>
    <property type="match status" value="1"/>
</dbReference>
<dbReference type="SUPFAM" id="SSF160582">
    <property type="entry name" value="MbtH-like"/>
    <property type="match status" value="1"/>
</dbReference>
<dbReference type="InterPro" id="IPR037407">
    <property type="entry name" value="MLP_fam"/>
</dbReference>
<dbReference type="EMBL" id="JBBKAK010000001">
    <property type="protein sequence ID" value="MEJ8672918.1"/>
    <property type="molecule type" value="Genomic_DNA"/>
</dbReference>
<dbReference type="Proteomes" id="UP001376459">
    <property type="component" value="Unassembled WGS sequence"/>
</dbReference>
<evidence type="ECO:0000313" key="2">
    <source>
        <dbReference type="EMBL" id="MEJ8672918.1"/>
    </source>
</evidence>
<dbReference type="PANTHER" id="PTHR38444">
    <property type="entry name" value="ENTEROBACTIN BIOSYNTHESIS PROTEIN YBDZ"/>
    <property type="match status" value="1"/>
</dbReference>
<dbReference type="SMART" id="SM00923">
    <property type="entry name" value="MbtH"/>
    <property type="match status" value="1"/>
</dbReference>
<reference evidence="2 3" key="1">
    <citation type="submission" date="2024-03" db="EMBL/GenBank/DDBJ databases">
        <title>Novel Streptomyces species of biotechnological and ecological value are a feature of Machair soil.</title>
        <authorList>
            <person name="Prole J.R."/>
            <person name="Goodfellow M."/>
            <person name="Allenby N."/>
            <person name="Ward A.C."/>
        </authorList>
    </citation>
    <scope>NUCLEOTIDE SEQUENCE [LARGE SCALE GENOMIC DNA]</scope>
    <source>
        <strain evidence="2 3">MS1.AVA.1</strain>
    </source>
</reference>
<sequence length="75" mass="8299">MSHSAAPRPADADADAGDRYTVVVNHEEQYSVWFADRALPAGWTATGTQGTRQECLDHIEQVWTDLTPRSARASR</sequence>
<gene>
    <name evidence="2" type="ORF">WKI71_44780</name>
</gene>
<dbReference type="InterPro" id="IPR005153">
    <property type="entry name" value="MbtH-like_dom"/>
</dbReference>
<keyword evidence="3" id="KW-1185">Reference proteome</keyword>
<comment type="caution">
    <text evidence="2">The sequence shown here is derived from an EMBL/GenBank/DDBJ whole genome shotgun (WGS) entry which is preliminary data.</text>
</comment>
<feature type="domain" description="MbtH-like" evidence="1">
    <location>
        <begin position="11"/>
        <end position="61"/>
    </location>
</feature>
<proteinExistence type="predicted"/>